<reference evidence="2 3" key="1">
    <citation type="journal article" date="2018" name="Environ. Microbiol.">
        <title>Novel energy conservation strategies and behaviour of Pelotomaculum schinkii driving syntrophic propionate catabolism.</title>
        <authorList>
            <person name="Hidalgo-Ahumada C.A.P."/>
            <person name="Nobu M.K."/>
            <person name="Narihiro T."/>
            <person name="Tamaki H."/>
            <person name="Liu W.T."/>
            <person name="Kamagata Y."/>
            <person name="Stams A.J.M."/>
            <person name="Imachi H."/>
            <person name="Sousa D.Z."/>
        </authorList>
    </citation>
    <scope>NUCLEOTIDE SEQUENCE [LARGE SCALE GENOMIC DNA]</scope>
    <source>
        <strain evidence="2 3">HH</strain>
    </source>
</reference>
<protein>
    <submittedName>
        <fullName evidence="2">Group II intron-encoded protein LtrA</fullName>
    </submittedName>
</protein>
<accession>A0A4Y7RG06</accession>
<evidence type="ECO:0000259" key="1">
    <source>
        <dbReference type="PROSITE" id="PS50878"/>
    </source>
</evidence>
<dbReference type="Pfam" id="PF00078">
    <property type="entry name" value="RVT_1"/>
    <property type="match status" value="1"/>
</dbReference>
<dbReference type="InterPro" id="IPR030931">
    <property type="entry name" value="Group_II_RT_mat"/>
</dbReference>
<dbReference type="PANTHER" id="PTHR34047:SF8">
    <property type="entry name" value="PROTEIN YKFC"/>
    <property type="match status" value="1"/>
</dbReference>
<dbReference type="AlphaFoldDB" id="A0A4Y7RG06"/>
<dbReference type="RefSeq" id="WP_190239712.1">
    <property type="nucleotide sequence ID" value="NZ_QFGA01000001.1"/>
</dbReference>
<dbReference type="InterPro" id="IPR043502">
    <property type="entry name" value="DNA/RNA_pol_sf"/>
</dbReference>
<dbReference type="SUPFAM" id="SSF56672">
    <property type="entry name" value="DNA/RNA polymerases"/>
    <property type="match status" value="1"/>
</dbReference>
<dbReference type="PROSITE" id="PS50878">
    <property type="entry name" value="RT_POL"/>
    <property type="match status" value="1"/>
</dbReference>
<gene>
    <name evidence="2" type="primary">ltrA_1</name>
    <name evidence="2" type="ORF">Psch_01493</name>
</gene>
<keyword evidence="3" id="KW-1185">Reference proteome</keyword>
<evidence type="ECO:0000313" key="2">
    <source>
        <dbReference type="EMBL" id="TEB07938.1"/>
    </source>
</evidence>
<name>A0A4Y7RG06_9FIRM</name>
<dbReference type="PANTHER" id="PTHR34047">
    <property type="entry name" value="NUCLEAR INTRON MATURASE 1, MITOCHONDRIAL-RELATED"/>
    <property type="match status" value="1"/>
</dbReference>
<proteinExistence type="predicted"/>
<dbReference type="InterPro" id="IPR000477">
    <property type="entry name" value="RT_dom"/>
</dbReference>
<feature type="domain" description="Reverse transcriptase" evidence="1">
    <location>
        <begin position="66"/>
        <end position="316"/>
    </location>
</feature>
<sequence>MQTKLARIAEIAKENPKEQFTSLYHLLNEELLTQCHRELDGNKATGVDQVTKAAYEENLELNIKDLVERLKRKSYRPQPVRRTYIPKDEKSKRPLGIPSYEDKIVQLGLNKILQAIYEQDFLNLSYGFRPGRSCHDALKALNRIIEYGKTSYIVDADIRSFFTNVNHEWLMKFLGVRVTDPNIQRLIRRFLKAGVMEQGTWELTETGTPQGSLISPILANLYLHYALDLWFEIVVKRACRGDASMIRYADDYVCCFQYKDDAERFYQALVKRLAKFDLQIAEEKTKILEFGRFAEENRKRKGLGKPKTFDFLGFTHYCSKSSKGKFRVKRKTSGKKFKSKVKAFKEWLKAERHQDVKRLMKTIRAKLIGHYRYYGVTDNSRALSVYKFQIIKALFKWLNRRSQRRSFTYDKFNLFLKRNPLPEPKIYVNIYG</sequence>
<comment type="caution">
    <text evidence="2">The sequence shown here is derived from an EMBL/GenBank/DDBJ whole genome shotgun (WGS) entry which is preliminary data.</text>
</comment>
<dbReference type="EMBL" id="QFGA01000001">
    <property type="protein sequence ID" value="TEB07938.1"/>
    <property type="molecule type" value="Genomic_DNA"/>
</dbReference>
<dbReference type="CDD" id="cd01651">
    <property type="entry name" value="RT_G2_intron"/>
    <property type="match status" value="1"/>
</dbReference>
<dbReference type="Proteomes" id="UP000298324">
    <property type="component" value="Unassembled WGS sequence"/>
</dbReference>
<dbReference type="NCBIfam" id="TIGR04416">
    <property type="entry name" value="group_II_RT_mat"/>
    <property type="match status" value="1"/>
</dbReference>
<evidence type="ECO:0000313" key="3">
    <source>
        <dbReference type="Proteomes" id="UP000298324"/>
    </source>
</evidence>
<organism evidence="2 3">
    <name type="scientific">Pelotomaculum schinkii</name>
    <dbReference type="NCBI Taxonomy" id="78350"/>
    <lineage>
        <taxon>Bacteria</taxon>
        <taxon>Bacillati</taxon>
        <taxon>Bacillota</taxon>
        <taxon>Clostridia</taxon>
        <taxon>Eubacteriales</taxon>
        <taxon>Desulfotomaculaceae</taxon>
        <taxon>Pelotomaculum</taxon>
    </lineage>
</organism>
<dbReference type="InterPro" id="IPR051083">
    <property type="entry name" value="GrpII_Intron_Splice-Mob/Def"/>
</dbReference>